<accession>A0A166AAP6</accession>
<dbReference type="InterPro" id="IPR043149">
    <property type="entry name" value="TagF_N"/>
</dbReference>
<dbReference type="InterPro" id="IPR043148">
    <property type="entry name" value="TagF_C"/>
</dbReference>
<dbReference type="PANTHER" id="PTHR37316">
    <property type="entry name" value="TEICHOIC ACID GLYCEROL-PHOSPHATE PRIMASE"/>
    <property type="match status" value="1"/>
</dbReference>
<keyword evidence="4 8" id="KW-0808">Transferase</keyword>
<keyword evidence="9" id="KW-1185">Reference proteome</keyword>
<dbReference type="AlphaFoldDB" id="A0A166AAP6"/>
<gene>
    <name evidence="8" type="primary">tagF_3</name>
    <name evidence="8" type="ORF">MBORA_14520</name>
</gene>
<dbReference type="OrthoDB" id="77671at2157"/>
<dbReference type="InterPro" id="IPR007554">
    <property type="entry name" value="Glycerophosphate_synth"/>
</dbReference>
<evidence type="ECO:0000313" key="8">
    <source>
        <dbReference type="EMBL" id="KZX11793.1"/>
    </source>
</evidence>
<evidence type="ECO:0000256" key="2">
    <source>
        <dbReference type="ARBA" id="ARBA00010488"/>
    </source>
</evidence>
<evidence type="ECO:0000256" key="3">
    <source>
        <dbReference type="ARBA" id="ARBA00022475"/>
    </source>
</evidence>
<dbReference type="Proteomes" id="UP000077428">
    <property type="component" value="Unassembled WGS sequence"/>
</dbReference>
<dbReference type="EC" id="2.7.8.12" evidence="8"/>
<dbReference type="SUPFAM" id="SSF53756">
    <property type="entry name" value="UDP-Glycosyltransferase/glycogen phosphorylase"/>
    <property type="match status" value="1"/>
</dbReference>
<comment type="similarity">
    <text evidence="2">Belongs to the CDP-glycerol glycerophosphotransferase family.</text>
</comment>
<dbReference type="Gene3D" id="3.90.550.10">
    <property type="entry name" value="Spore Coat Polysaccharide Biosynthesis Protein SpsA, Chain A"/>
    <property type="match status" value="1"/>
</dbReference>
<dbReference type="STRING" id="66851.MBORA_14520"/>
<sequence length="716" mass="84960">MVFISIIIPFNKGKRYLKDCLESLKEQNLSDEEIILIINGNNEYIDDLLNDYPNIIIKYFDNEIGVAKARNEALEIATGKYIYFIDSDDYIFSNGLSKLIDVAHKTNGDFINGERINTYYIKDRFLEEFELTTPLKKKKLTNEEFSFKLVVGENTLGLELLSVLHSLIKKDKINNLRFNESKRYNSDYEFMIDVLNNCNTFFGVEDAIYAKRISDDPINLKSLNQEEKEDEFLIYCSEYKQSKNKLTNDLIKQEMDNKLFNYYYVDFAKNFISNPNNKWRTIYFDELCELANNFNLKNINLIQKIEFKALKSKNKKIIQHLARIRINYHRTKVLIKELNRFPTFIYQKILNKRKINENKIIFESFSGNFYSDNPKYLYEYLYEHYSDNFEFVWVINDKSKKIPGNPKKVKRFSLDYFNEVATSKYLVTNTRQAGRFIKRSNQILISTWHGTPLKKLGFDIGNIYLNNPRTKERYLNDSKQWDYFISPNKYSTDILKRSFAYDGEMLEKGYPRNDILYNISEDKINSIKNTLNIPKNKKIILYAPTWRDDDSYDVEKVKFQLKLELNKLQEALADEYIILVRTHYLITDSDVSDYKNFAFDVSNYDDIAELFLISDILITDYSSVLFDFANLRRPILFYTYDLEEYESEIRGFYIDIHNEVPGPLLKTTDEVINAIKNIEDISEEYKEKYDDFYNKFCMIEDGNASKRIVDAIWVND</sequence>
<keyword evidence="6" id="KW-0472">Membrane</keyword>
<feature type="domain" description="Glycosyltransferase 2-like" evidence="7">
    <location>
        <begin position="5"/>
        <end position="120"/>
    </location>
</feature>
<dbReference type="RefSeq" id="WP_063720454.1">
    <property type="nucleotide sequence ID" value="NZ_CAJVUI010000002.1"/>
</dbReference>
<dbReference type="PANTHER" id="PTHR37316:SF3">
    <property type="entry name" value="TEICHOIC ACID GLYCEROL-PHOSPHATE TRANSFERASE"/>
    <property type="match status" value="1"/>
</dbReference>
<dbReference type="CDD" id="cd00761">
    <property type="entry name" value="Glyco_tranf_GTA_type"/>
    <property type="match status" value="1"/>
</dbReference>
<dbReference type="Pfam" id="PF04464">
    <property type="entry name" value="Glyphos_transf"/>
    <property type="match status" value="1"/>
</dbReference>
<dbReference type="Gene3D" id="3.40.50.11820">
    <property type="match status" value="1"/>
</dbReference>
<dbReference type="PATRIC" id="fig|66851.6.peg.1567"/>
<dbReference type="Gene3D" id="3.40.50.12580">
    <property type="match status" value="1"/>
</dbReference>
<evidence type="ECO:0000313" key="9">
    <source>
        <dbReference type="Proteomes" id="UP000077428"/>
    </source>
</evidence>
<dbReference type="InterPro" id="IPR001173">
    <property type="entry name" value="Glyco_trans_2-like"/>
</dbReference>
<keyword evidence="3" id="KW-1003">Cell membrane</keyword>
<dbReference type="GO" id="GO:0005886">
    <property type="term" value="C:plasma membrane"/>
    <property type="evidence" value="ECO:0007669"/>
    <property type="project" value="UniProtKB-SubCell"/>
</dbReference>
<evidence type="ECO:0000256" key="4">
    <source>
        <dbReference type="ARBA" id="ARBA00022679"/>
    </source>
</evidence>
<keyword evidence="5" id="KW-0777">Teichoic acid biosynthesis</keyword>
<evidence type="ECO:0000256" key="1">
    <source>
        <dbReference type="ARBA" id="ARBA00004202"/>
    </source>
</evidence>
<comment type="subcellular location">
    <subcellularLocation>
        <location evidence="1">Cell membrane</location>
        <topology evidence="1">Peripheral membrane protein</topology>
    </subcellularLocation>
</comment>
<organism evidence="8 9">
    <name type="scientific">Methanobrevibacter oralis</name>
    <dbReference type="NCBI Taxonomy" id="66851"/>
    <lineage>
        <taxon>Archaea</taxon>
        <taxon>Methanobacteriati</taxon>
        <taxon>Methanobacteriota</taxon>
        <taxon>Methanomada group</taxon>
        <taxon>Methanobacteria</taxon>
        <taxon>Methanobacteriales</taxon>
        <taxon>Methanobacteriaceae</taxon>
        <taxon>Methanobrevibacter</taxon>
    </lineage>
</organism>
<protein>
    <submittedName>
        <fullName evidence="8">CDP-glycerol:poly(Glycerophosphate) glycerophosphotransferase</fullName>
        <ecNumber evidence="8">2.7.8.12</ecNumber>
    </submittedName>
</protein>
<dbReference type="GO" id="GO:0047355">
    <property type="term" value="F:CDP-glycerol glycerophosphotransferase activity"/>
    <property type="evidence" value="ECO:0007669"/>
    <property type="project" value="UniProtKB-EC"/>
</dbReference>
<evidence type="ECO:0000256" key="6">
    <source>
        <dbReference type="ARBA" id="ARBA00023136"/>
    </source>
</evidence>
<dbReference type="InterPro" id="IPR029044">
    <property type="entry name" value="Nucleotide-diphossugar_trans"/>
</dbReference>
<comment type="caution">
    <text evidence="8">The sequence shown here is derived from an EMBL/GenBank/DDBJ whole genome shotgun (WGS) entry which is preliminary data.</text>
</comment>
<name>A0A166AAP6_METOA</name>
<evidence type="ECO:0000259" key="7">
    <source>
        <dbReference type="Pfam" id="PF00535"/>
    </source>
</evidence>
<evidence type="ECO:0000256" key="5">
    <source>
        <dbReference type="ARBA" id="ARBA00022944"/>
    </source>
</evidence>
<dbReference type="Pfam" id="PF00535">
    <property type="entry name" value="Glycos_transf_2"/>
    <property type="match status" value="1"/>
</dbReference>
<proteinExistence type="inferred from homology"/>
<reference evidence="9" key="1">
    <citation type="journal article" date="2016" name="Genome Announc.">
        <title>Draft Genome Sequences of Methanobrevibacter curvatus DSM11111, Methanobrevibacter cuticularis DSM11139, Methanobrevibacter filiformis DSM11501, and Methanobrevibacter oralis DSM7256.</title>
        <authorList>
            <person name="Poehlein A."/>
            <person name="Seedorf H."/>
        </authorList>
    </citation>
    <scope>NUCLEOTIDE SEQUENCE [LARGE SCALE GENOMIC DNA]</scope>
    <source>
        <strain evidence="9">DSM 7256 / JCM 30027 / ZR</strain>
    </source>
</reference>
<dbReference type="EMBL" id="LWMU01000082">
    <property type="protein sequence ID" value="KZX11793.1"/>
    <property type="molecule type" value="Genomic_DNA"/>
</dbReference>
<dbReference type="SUPFAM" id="SSF53448">
    <property type="entry name" value="Nucleotide-diphospho-sugar transferases"/>
    <property type="match status" value="1"/>
</dbReference>
<dbReference type="InterPro" id="IPR051612">
    <property type="entry name" value="Teichoic_Acid_Biosynth"/>
</dbReference>